<dbReference type="Pfam" id="PF12796">
    <property type="entry name" value="Ank_2"/>
    <property type="match status" value="3"/>
</dbReference>
<feature type="repeat" description="ANK" evidence="3">
    <location>
        <begin position="38"/>
        <end position="70"/>
    </location>
</feature>
<gene>
    <name evidence="5" type="primary">LOC111022238</name>
</gene>
<accession>A0A6J1DNG5</accession>
<evidence type="ECO:0000313" key="5">
    <source>
        <dbReference type="RefSeq" id="XP_022155107.1"/>
    </source>
</evidence>
<dbReference type="InterPro" id="IPR002110">
    <property type="entry name" value="Ankyrin_rpt"/>
</dbReference>
<dbReference type="SMART" id="SM00248">
    <property type="entry name" value="ANK"/>
    <property type="match status" value="7"/>
</dbReference>
<dbReference type="GeneID" id="111022238"/>
<dbReference type="InterPro" id="IPR036770">
    <property type="entry name" value="Ankyrin_rpt-contain_sf"/>
</dbReference>
<dbReference type="OrthoDB" id="20872at2759"/>
<evidence type="ECO:0000313" key="4">
    <source>
        <dbReference type="Proteomes" id="UP000504603"/>
    </source>
</evidence>
<name>A0A6J1DNG5_MOMCH</name>
<dbReference type="RefSeq" id="XP_022155107.1">
    <property type="nucleotide sequence ID" value="XM_022299415.1"/>
</dbReference>
<dbReference type="SUPFAM" id="SSF48403">
    <property type="entry name" value="Ankyrin repeat"/>
    <property type="match status" value="1"/>
</dbReference>
<dbReference type="GO" id="GO:0005886">
    <property type="term" value="C:plasma membrane"/>
    <property type="evidence" value="ECO:0007669"/>
    <property type="project" value="TreeGrafter"/>
</dbReference>
<evidence type="ECO:0000256" key="1">
    <source>
        <dbReference type="ARBA" id="ARBA00022737"/>
    </source>
</evidence>
<dbReference type="PROSITE" id="PS50297">
    <property type="entry name" value="ANK_REP_REGION"/>
    <property type="match status" value="2"/>
</dbReference>
<sequence>MNSTTQTDDVSNTGLHLTSRLGHVDMACPDMVVAENKKLETPFHEACRHGHINVVKMLLEANPDVACKRNSENQTPFFLACSNGRLDVVAYLLAKLGISSCLEDDDALALDQSCIHAAASNGYTDVVRELINASPKLAHVADSNGNLALHIACSKGQREMGWTLLQPDVNMAMQYNNNGYTPLHLAAMNGKVAVLEDFVSTVTSSFYHSTKEGETIFHLVVRYGRYDAFIYLVHAWNGTNLLQSRDRYNNTVLHLAIAGQRHEIAEYLIRKTGVELNSRNYRGHTPLDVLDQQARETPENRRIESLLIKGKLSLFSEN</sequence>
<dbReference type="KEGG" id="mcha:111022238"/>
<proteinExistence type="predicted"/>
<keyword evidence="4" id="KW-1185">Reference proteome</keyword>
<dbReference type="Proteomes" id="UP000504603">
    <property type="component" value="Unplaced"/>
</dbReference>
<dbReference type="AlphaFoldDB" id="A0A6J1DNG5"/>
<keyword evidence="1" id="KW-0677">Repeat</keyword>
<dbReference type="PANTHER" id="PTHR24186">
    <property type="entry name" value="PROTEIN PHOSPHATASE 1 REGULATORY SUBUNIT"/>
    <property type="match status" value="1"/>
</dbReference>
<dbReference type="Gene3D" id="1.25.40.20">
    <property type="entry name" value="Ankyrin repeat-containing domain"/>
    <property type="match status" value="2"/>
</dbReference>
<reference evidence="5" key="1">
    <citation type="submission" date="2025-08" db="UniProtKB">
        <authorList>
            <consortium name="RefSeq"/>
        </authorList>
    </citation>
    <scope>IDENTIFICATION</scope>
    <source>
        <strain evidence="5">OHB3-1</strain>
    </source>
</reference>
<protein>
    <submittedName>
        <fullName evidence="5">Serine/threonine-protein phosphatase 6 regulatory ankyrin repeat subunit B-like</fullName>
    </submittedName>
</protein>
<dbReference type="PROSITE" id="PS50088">
    <property type="entry name" value="ANK_REPEAT"/>
    <property type="match status" value="2"/>
</dbReference>
<evidence type="ECO:0000256" key="3">
    <source>
        <dbReference type="PROSITE-ProRule" id="PRU00023"/>
    </source>
</evidence>
<evidence type="ECO:0000256" key="2">
    <source>
        <dbReference type="ARBA" id="ARBA00023043"/>
    </source>
</evidence>
<feature type="repeat" description="ANK" evidence="3">
    <location>
        <begin position="178"/>
        <end position="200"/>
    </location>
</feature>
<dbReference type="PANTHER" id="PTHR24186:SF38">
    <property type="entry name" value="ANKYRIN REPEAT FAMILY PROTEIN"/>
    <property type="match status" value="1"/>
</dbReference>
<organism evidence="4 5">
    <name type="scientific">Momordica charantia</name>
    <name type="common">Bitter gourd</name>
    <name type="synonym">Balsam pear</name>
    <dbReference type="NCBI Taxonomy" id="3673"/>
    <lineage>
        <taxon>Eukaryota</taxon>
        <taxon>Viridiplantae</taxon>
        <taxon>Streptophyta</taxon>
        <taxon>Embryophyta</taxon>
        <taxon>Tracheophyta</taxon>
        <taxon>Spermatophyta</taxon>
        <taxon>Magnoliopsida</taxon>
        <taxon>eudicotyledons</taxon>
        <taxon>Gunneridae</taxon>
        <taxon>Pentapetalae</taxon>
        <taxon>rosids</taxon>
        <taxon>fabids</taxon>
        <taxon>Cucurbitales</taxon>
        <taxon>Cucurbitaceae</taxon>
        <taxon>Momordiceae</taxon>
        <taxon>Momordica</taxon>
    </lineage>
</organism>
<keyword evidence="2 3" id="KW-0040">ANK repeat</keyword>